<accession>A0A6J5RRJ5</accession>
<dbReference type="EMBL" id="LR797246">
    <property type="protein sequence ID" value="CAB4196181.1"/>
    <property type="molecule type" value="Genomic_DNA"/>
</dbReference>
<sequence>MSYARRLIVAVTTAADGSATAYSEPITSGTLSQIRYVKTDFADGSTFTITSEATGETLWTEAAVNASATRAPRQPTHTTAGVASLYAGAGTAVNDKIALASDRIKVVIASGGDTKIGAFHFLMG</sequence>
<organism evidence="1">
    <name type="scientific">uncultured Caudovirales phage</name>
    <dbReference type="NCBI Taxonomy" id="2100421"/>
    <lineage>
        <taxon>Viruses</taxon>
        <taxon>Duplodnaviria</taxon>
        <taxon>Heunggongvirae</taxon>
        <taxon>Uroviricota</taxon>
        <taxon>Caudoviricetes</taxon>
        <taxon>Peduoviridae</taxon>
        <taxon>Maltschvirus</taxon>
        <taxon>Maltschvirus maltsch</taxon>
    </lineage>
</organism>
<protein>
    <submittedName>
        <fullName evidence="1">Uncharacterized protein</fullName>
    </submittedName>
</protein>
<proteinExistence type="predicted"/>
<gene>
    <name evidence="1" type="ORF">UFOVP1299_60</name>
</gene>
<evidence type="ECO:0000313" key="1">
    <source>
        <dbReference type="EMBL" id="CAB4196181.1"/>
    </source>
</evidence>
<reference evidence="1" key="1">
    <citation type="submission" date="2020-05" db="EMBL/GenBank/DDBJ databases">
        <authorList>
            <person name="Chiriac C."/>
            <person name="Salcher M."/>
            <person name="Ghai R."/>
            <person name="Kavagutti S V."/>
        </authorList>
    </citation>
    <scope>NUCLEOTIDE SEQUENCE</scope>
</reference>
<name>A0A6J5RRJ5_9CAUD</name>